<dbReference type="InterPro" id="IPR013783">
    <property type="entry name" value="Ig-like_fold"/>
</dbReference>
<dbReference type="AlphaFoldDB" id="A0A975MQS8"/>
<keyword evidence="2" id="KW-1185">Reference proteome</keyword>
<evidence type="ECO:0000313" key="1">
    <source>
        <dbReference type="EMBL" id="QWF72286.1"/>
    </source>
</evidence>
<accession>A0A975MQS8</accession>
<protein>
    <submittedName>
        <fullName evidence="1">Uncharacterized protein</fullName>
    </submittedName>
</protein>
<organism evidence="1 2">
    <name type="scientific">Methylomonas paludis</name>
    <dbReference type="NCBI Taxonomy" id="1173101"/>
    <lineage>
        <taxon>Bacteria</taxon>
        <taxon>Pseudomonadati</taxon>
        <taxon>Pseudomonadota</taxon>
        <taxon>Gammaproteobacteria</taxon>
        <taxon>Methylococcales</taxon>
        <taxon>Methylococcaceae</taxon>
        <taxon>Methylomonas</taxon>
    </lineage>
</organism>
<gene>
    <name evidence="1" type="ORF">KEF85_07520</name>
</gene>
<dbReference type="KEGG" id="mpad:KEF85_07520"/>
<evidence type="ECO:0000313" key="2">
    <source>
        <dbReference type="Proteomes" id="UP000676649"/>
    </source>
</evidence>
<dbReference type="Gene3D" id="2.60.40.10">
    <property type="entry name" value="Immunoglobulins"/>
    <property type="match status" value="2"/>
</dbReference>
<reference evidence="1" key="1">
    <citation type="submission" date="2021-04" db="EMBL/GenBank/DDBJ databases">
        <title>Draft genome sequence data of methanotrophic Methylovulum sp. strain S1L and Methylomonas sp. strain S2AM isolated from boreal lake water columns.</title>
        <authorList>
            <person name="Rissanen A.J."/>
            <person name="Mangayil R."/>
            <person name="Svenning M.M."/>
            <person name="Khanongnuch R."/>
        </authorList>
    </citation>
    <scope>NUCLEOTIDE SEQUENCE</scope>
    <source>
        <strain evidence="1">S2AM</strain>
    </source>
</reference>
<name>A0A975MQS8_9GAMM</name>
<proteinExistence type="predicted"/>
<dbReference type="Proteomes" id="UP000676649">
    <property type="component" value="Chromosome"/>
</dbReference>
<sequence>MMNLPYIGKPKKLMQAGGAVMIMLTAVCLEPYDMIDGVTAASIIHPTAVPVLQLTGTPAIINNTITAVKGQPVTVNFSGTDPNGYQAYIVMGIIQNQMLYPPGFTGNHLPKGATLKKGTDNTNAVFTWNPPASASGGAPLVIDFGVFNTYGNTNYNQQTISIKVNDITGPTFAPTMTTQDTVYVGVPVTFPVQVKPDADKDNVLITATNLPAGATLTSPAKNSKGIWIANLNWTPTLAELGQSNVTFTAQDANDSASTAVNFTTNFTVLNVTTPAFAASMPTQQKAVVNKTLTFHVIVNPDPHTNDVQISAEGLPSGASLSAPKLVKGQLISTLSWKPSKGQLNNSYAVTFVAVDNLAGAQADDFTTTFTVASK</sequence>
<dbReference type="RefSeq" id="WP_215584622.1">
    <property type="nucleotide sequence ID" value="NZ_CP073754.1"/>
</dbReference>
<dbReference type="EMBL" id="CP073754">
    <property type="protein sequence ID" value="QWF72286.1"/>
    <property type="molecule type" value="Genomic_DNA"/>
</dbReference>